<proteinExistence type="predicted"/>
<dbReference type="AlphaFoldDB" id="A0A517VBB4"/>
<organism evidence="3 4">
    <name type="scientific">Gimesia algae</name>
    <dbReference type="NCBI Taxonomy" id="2527971"/>
    <lineage>
        <taxon>Bacteria</taxon>
        <taxon>Pseudomonadati</taxon>
        <taxon>Planctomycetota</taxon>
        <taxon>Planctomycetia</taxon>
        <taxon>Planctomycetales</taxon>
        <taxon>Planctomycetaceae</taxon>
        <taxon>Gimesia</taxon>
    </lineage>
</organism>
<dbReference type="RefSeq" id="WP_145226135.1">
    <property type="nucleotide sequence ID" value="NZ_CP036343.1"/>
</dbReference>
<evidence type="ECO:0000313" key="4">
    <source>
        <dbReference type="Proteomes" id="UP000316855"/>
    </source>
</evidence>
<name>A0A517VBB4_9PLAN</name>
<dbReference type="KEGG" id="gax:Pan161_19450"/>
<accession>A0A517VBB4</accession>
<reference evidence="3 4" key="1">
    <citation type="submission" date="2019-02" db="EMBL/GenBank/DDBJ databases">
        <title>Deep-cultivation of Planctomycetes and their phenomic and genomic characterization uncovers novel biology.</title>
        <authorList>
            <person name="Wiegand S."/>
            <person name="Jogler M."/>
            <person name="Boedeker C."/>
            <person name="Pinto D."/>
            <person name="Vollmers J."/>
            <person name="Rivas-Marin E."/>
            <person name="Kohn T."/>
            <person name="Peeters S.H."/>
            <person name="Heuer A."/>
            <person name="Rast P."/>
            <person name="Oberbeckmann S."/>
            <person name="Bunk B."/>
            <person name="Jeske O."/>
            <person name="Meyerdierks A."/>
            <person name="Storesund J.E."/>
            <person name="Kallscheuer N."/>
            <person name="Luecker S."/>
            <person name="Lage O.M."/>
            <person name="Pohl T."/>
            <person name="Merkel B.J."/>
            <person name="Hornburger P."/>
            <person name="Mueller R.-W."/>
            <person name="Bruemmer F."/>
            <person name="Labrenz M."/>
            <person name="Spormann A.M."/>
            <person name="Op den Camp H."/>
            <person name="Overmann J."/>
            <person name="Amann R."/>
            <person name="Jetten M.S.M."/>
            <person name="Mascher T."/>
            <person name="Medema M.H."/>
            <person name="Devos D.P."/>
            <person name="Kaster A.-K."/>
            <person name="Ovreas L."/>
            <person name="Rohde M."/>
            <person name="Galperin M.Y."/>
            <person name="Jogler C."/>
        </authorList>
    </citation>
    <scope>NUCLEOTIDE SEQUENCE [LARGE SCALE GENOMIC DNA]</scope>
    <source>
        <strain evidence="3 4">Pan161</strain>
    </source>
</reference>
<keyword evidence="4" id="KW-1185">Reference proteome</keyword>
<feature type="region of interest" description="Disordered" evidence="1">
    <location>
        <begin position="22"/>
        <end position="61"/>
    </location>
</feature>
<evidence type="ECO:0000313" key="3">
    <source>
        <dbReference type="EMBL" id="QDT90295.1"/>
    </source>
</evidence>
<gene>
    <name evidence="3" type="ORF">Pan161_19450</name>
</gene>
<feature type="chain" id="PRO_5021930691" evidence="2">
    <location>
        <begin position="20"/>
        <end position="301"/>
    </location>
</feature>
<dbReference type="Proteomes" id="UP000316855">
    <property type="component" value="Chromosome"/>
</dbReference>
<sequence precursor="true">MFRQALVVLLMCFMCVGCSGEPKTEVPDSAEPETVEPETGMPDAAKKEQGAKPSAATEPKPVDYEANPIVMTARQWKDHKNELDYKTEHLKGRTIQITGEVSDLGINFGYYDEKKPATALDLYLPKDENTVNDVSCEFFGPPVWRSVGPGQKVTVEFKYSGDFSARPVDCKIVSVEGKPFPAVQASELAAEFAKDSAAVDKKYIHKPENSDSDFDIERKSLGIAGKVKEVNKSDSGSVTILFETGQDVTVEAEMFAHIADKVKLPAAGDEYRVWGTYQSSGNQGFGGKSLGVSDAVPFPVK</sequence>
<protein>
    <submittedName>
        <fullName evidence="3">tRNA_anti-like protein</fullName>
    </submittedName>
</protein>
<feature type="signal peptide" evidence="2">
    <location>
        <begin position="1"/>
        <end position="19"/>
    </location>
</feature>
<evidence type="ECO:0000256" key="1">
    <source>
        <dbReference type="SAM" id="MobiDB-lite"/>
    </source>
</evidence>
<dbReference type="EMBL" id="CP036343">
    <property type="protein sequence ID" value="QDT90295.1"/>
    <property type="molecule type" value="Genomic_DNA"/>
</dbReference>
<keyword evidence="2" id="KW-0732">Signal</keyword>
<evidence type="ECO:0000256" key="2">
    <source>
        <dbReference type="SAM" id="SignalP"/>
    </source>
</evidence>